<evidence type="ECO:0008006" key="4">
    <source>
        <dbReference type="Google" id="ProtNLM"/>
    </source>
</evidence>
<gene>
    <name evidence="2" type="ORF">BJX63DRAFT_433178</name>
</gene>
<organism evidence="2 3">
    <name type="scientific">Aspergillus granulosus</name>
    <dbReference type="NCBI Taxonomy" id="176169"/>
    <lineage>
        <taxon>Eukaryota</taxon>
        <taxon>Fungi</taxon>
        <taxon>Dikarya</taxon>
        <taxon>Ascomycota</taxon>
        <taxon>Pezizomycotina</taxon>
        <taxon>Eurotiomycetes</taxon>
        <taxon>Eurotiomycetidae</taxon>
        <taxon>Eurotiales</taxon>
        <taxon>Aspergillaceae</taxon>
        <taxon>Aspergillus</taxon>
        <taxon>Aspergillus subgen. Nidulantes</taxon>
    </lineage>
</organism>
<sequence length="248" mass="26440">MSYDSSRVYSPTEDSKSFTPINSLNGQELDAAMKMRQEGPDEDVTTQNAKETKPTPVKQMATPTKGTSTGVGISSSPRKRVRKTSNSNGATPRKAALPPIPASLAEAGAEDKTILNLRDGEGKSWPEITKLFISITGIQVGSTTLRLRYGSMKAKFVEIPTEDAARLLCLKREIEDKFEIEKWARIQEAIVTDGGGKYPVAALQKKFKQLNKAGMSAASLAAGDGNTSAAIATIVSTGDGEGAEGDEE</sequence>
<proteinExistence type="predicted"/>
<feature type="compositionally biased region" description="Polar residues" evidence="1">
    <location>
        <begin position="61"/>
        <end position="76"/>
    </location>
</feature>
<evidence type="ECO:0000313" key="3">
    <source>
        <dbReference type="Proteomes" id="UP001610334"/>
    </source>
</evidence>
<feature type="region of interest" description="Disordered" evidence="1">
    <location>
        <begin position="1"/>
        <end position="97"/>
    </location>
</feature>
<name>A0ABR4H8A7_9EURO</name>
<protein>
    <recommendedName>
        <fullName evidence="4">Myb-like domain-containing protein</fullName>
    </recommendedName>
</protein>
<evidence type="ECO:0000256" key="1">
    <source>
        <dbReference type="SAM" id="MobiDB-lite"/>
    </source>
</evidence>
<dbReference type="EMBL" id="JBFXLT010000055">
    <property type="protein sequence ID" value="KAL2811669.1"/>
    <property type="molecule type" value="Genomic_DNA"/>
</dbReference>
<evidence type="ECO:0000313" key="2">
    <source>
        <dbReference type="EMBL" id="KAL2811669.1"/>
    </source>
</evidence>
<dbReference type="Proteomes" id="UP001610334">
    <property type="component" value="Unassembled WGS sequence"/>
</dbReference>
<feature type="compositionally biased region" description="Polar residues" evidence="1">
    <location>
        <begin position="17"/>
        <end position="26"/>
    </location>
</feature>
<accession>A0ABR4H8A7</accession>
<reference evidence="2 3" key="1">
    <citation type="submission" date="2024-07" db="EMBL/GenBank/DDBJ databases">
        <title>Section-level genome sequencing and comparative genomics of Aspergillus sections Usti and Cavernicolus.</title>
        <authorList>
            <consortium name="Lawrence Berkeley National Laboratory"/>
            <person name="Nybo J.L."/>
            <person name="Vesth T.C."/>
            <person name="Theobald S."/>
            <person name="Frisvad J.C."/>
            <person name="Larsen T.O."/>
            <person name="Kjaerboelling I."/>
            <person name="Rothschild-Mancinelli K."/>
            <person name="Lyhne E.K."/>
            <person name="Kogle M.E."/>
            <person name="Barry K."/>
            <person name="Clum A."/>
            <person name="Na H."/>
            <person name="Ledsgaard L."/>
            <person name="Lin J."/>
            <person name="Lipzen A."/>
            <person name="Kuo A."/>
            <person name="Riley R."/>
            <person name="Mondo S."/>
            <person name="Labutti K."/>
            <person name="Haridas S."/>
            <person name="Pangalinan J."/>
            <person name="Salamov A.A."/>
            <person name="Simmons B.A."/>
            <person name="Magnuson J.K."/>
            <person name="Chen J."/>
            <person name="Drula E."/>
            <person name="Henrissat B."/>
            <person name="Wiebenga A."/>
            <person name="Lubbers R.J."/>
            <person name="Gomes A.C."/>
            <person name="Makela M.R."/>
            <person name="Stajich J."/>
            <person name="Grigoriev I.V."/>
            <person name="Mortensen U.H."/>
            <person name="De Vries R.P."/>
            <person name="Baker S.E."/>
            <person name="Andersen M.R."/>
        </authorList>
    </citation>
    <scope>NUCLEOTIDE SEQUENCE [LARGE SCALE GENOMIC DNA]</scope>
    <source>
        <strain evidence="2 3">CBS 588.65</strain>
    </source>
</reference>
<keyword evidence="3" id="KW-1185">Reference proteome</keyword>
<comment type="caution">
    <text evidence="2">The sequence shown here is derived from an EMBL/GenBank/DDBJ whole genome shotgun (WGS) entry which is preliminary data.</text>
</comment>